<keyword evidence="3" id="KW-0285">Flavoprotein</keyword>
<dbReference type="SUPFAM" id="SSF51905">
    <property type="entry name" value="FAD/NAD(P)-binding domain"/>
    <property type="match status" value="2"/>
</dbReference>
<reference evidence="6" key="1">
    <citation type="submission" date="2022-11" db="EMBL/GenBank/DDBJ databases">
        <authorList>
            <person name="Petersen C."/>
        </authorList>
    </citation>
    <scope>NUCLEOTIDE SEQUENCE</scope>
    <source>
        <strain evidence="6">IBT 19713</strain>
    </source>
</reference>
<dbReference type="PANTHER" id="PTHR42877">
    <property type="entry name" value="L-ORNITHINE N(5)-MONOOXYGENASE-RELATED"/>
    <property type="match status" value="1"/>
</dbReference>
<keyword evidence="7" id="KW-1185">Reference proteome</keyword>
<name>A0A9W9P8C9_9EURO</name>
<dbReference type="Pfam" id="PF00743">
    <property type="entry name" value="FMO-like"/>
    <property type="match status" value="1"/>
</dbReference>
<evidence type="ECO:0000256" key="5">
    <source>
        <dbReference type="ARBA" id="ARBA00023002"/>
    </source>
</evidence>
<sequence length="586" mass="66177">RNLFIPTMTVNHLNATSNGAEAPKCRAAPIHANRKMRVIVIGAGASGIYMAYKLKYSFTDVVLDVYEKNSDIGGTWFENRYPGCACDVPAHNYTYSFEPKTDWSANYASSREIFTYFNDFLDKYDLRSYISLRHEVIGARWEEDKGQWVVQVRKHNGSIFEQCCDFVINAAGILNAWRWPPIPGIQSFKGQLLHSAAWDESIDLTGKHVGLIGNGSSGIQILPQVQKVAKHVTTFIREPTWVSPTLGMELHTYSEEEKKAFKEQPGLLLEMRKATEKAMGSVFPLLIKGSETQVQNVAYMKEQMIKKLKNDELASKLIPEFALGCRRLTPGVNYLESLTLPNVTTIYGEITKITPTGCVTENGVETDLDVLICATGFDTTFKPRFPVLGRGGRNLQAEWEHEPRSYLGLAASGFPNYFMFLGPNCPIGNGPIIFSIELQGSYIAEFLNRWQKEDIKAFDAKKEAVDDFMEQKDLFMETTVWNTSCQSWYKNPKTGKITALWPGSTLHYMETLAKPRYDDFDVTYASKNRFAYLGNGFSQREMNPKADIAFYIREYDDGSSVFGDLFSTHNAKDYGDKLTTVARQAM</sequence>
<dbReference type="RefSeq" id="XP_058332773.1">
    <property type="nucleotide sequence ID" value="XM_058473770.1"/>
</dbReference>
<dbReference type="GeneID" id="83201073"/>
<dbReference type="InterPro" id="IPR051209">
    <property type="entry name" value="FAD-bind_Monooxygenase_sf"/>
</dbReference>
<reference evidence="6" key="2">
    <citation type="journal article" date="2023" name="IMA Fungus">
        <title>Comparative genomic study of the Penicillium genus elucidates a diverse pangenome and 15 lateral gene transfer events.</title>
        <authorList>
            <person name="Petersen C."/>
            <person name="Sorensen T."/>
            <person name="Nielsen M.R."/>
            <person name="Sondergaard T.E."/>
            <person name="Sorensen J.L."/>
            <person name="Fitzpatrick D.A."/>
            <person name="Frisvad J.C."/>
            <person name="Nielsen K.L."/>
        </authorList>
    </citation>
    <scope>NUCLEOTIDE SEQUENCE</scope>
    <source>
        <strain evidence="6">IBT 19713</strain>
    </source>
</reference>
<comment type="similarity">
    <text evidence="2">Belongs to the FAD-binding monooxygenase family.</text>
</comment>
<keyword evidence="4" id="KW-0274">FAD</keyword>
<proteinExistence type="inferred from homology"/>
<dbReference type="Gene3D" id="3.50.50.60">
    <property type="entry name" value="FAD/NAD(P)-binding domain"/>
    <property type="match status" value="2"/>
</dbReference>
<evidence type="ECO:0000256" key="3">
    <source>
        <dbReference type="ARBA" id="ARBA00022630"/>
    </source>
</evidence>
<dbReference type="OrthoDB" id="74360at2759"/>
<accession>A0A9W9P8C9</accession>
<evidence type="ECO:0000313" key="6">
    <source>
        <dbReference type="EMBL" id="KAJ5239854.1"/>
    </source>
</evidence>
<evidence type="ECO:0000256" key="2">
    <source>
        <dbReference type="ARBA" id="ARBA00010139"/>
    </source>
</evidence>
<protein>
    <recommendedName>
        <fullName evidence="8">FAD/NAD(P)-binding domain-containing protein</fullName>
    </recommendedName>
</protein>
<feature type="non-terminal residue" evidence="6">
    <location>
        <position position="586"/>
    </location>
</feature>
<dbReference type="EMBL" id="JAPQKS010000003">
    <property type="protein sequence ID" value="KAJ5239854.1"/>
    <property type="molecule type" value="Genomic_DNA"/>
</dbReference>
<gene>
    <name evidence="6" type="ORF">N7468_004473</name>
</gene>
<evidence type="ECO:0000313" key="7">
    <source>
        <dbReference type="Proteomes" id="UP001150941"/>
    </source>
</evidence>
<keyword evidence="5" id="KW-0560">Oxidoreductase</keyword>
<evidence type="ECO:0008006" key="8">
    <source>
        <dbReference type="Google" id="ProtNLM"/>
    </source>
</evidence>
<comment type="cofactor">
    <cofactor evidence="1">
        <name>FAD</name>
        <dbReference type="ChEBI" id="CHEBI:57692"/>
    </cofactor>
</comment>
<dbReference type="Proteomes" id="UP001150941">
    <property type="component" value="Unassembled WGS sequence"/>
</dbReference>
<dbReference type="GO" id="GO:0050660">
    <property type="term" value="F:flavin adenine dinucleotide binding"/>
    <property type="evidence" value="ECO:0007669"/>
    <property type="project" value="InterPro"/>
</dbReference>
<evidence type="ECO:0000256" key="4">
    <source>
        <dbReference type="ARBA" id="ARBA00022827"/>
    </source>
</evidence>
<dbReference type="GO" id="GO:0004499">
    <property type="term" value="F:N,N-dimethylaniline monooxygenase activity"/>
    <property type="evidence" value="ECO:0007669"/>
    <property type="project" value="InterPro"/>
</dbReference>
<evidence type="ECO:0000256" key="1">
    <source>
        <dbReference type="ARBA" id="ARBA00001974"/>
    </source>
</evidence>
<dbReference type="AlphaFoldDB" id="A0A9W9P8C9"/>
<comment type="caution">
    <text evidence="6">The sequence shown here is derived from an EMBL/GenBank/DDBJ whole genome shotgun (WGS) entry which is preliminary data.</text>
</comment>
<dbReference type="GO" id="GO:0050661">
    <property type="term" value="F:NADP binding"/>
    <property type="evidence" value="ECO:0007669"/>
    <property type="project" value="InterPro"/>
</dbReference>
<dbReference type="InterPro" id="IPR036188">
    <property type="entry name" value="FAD/NAD-bd_sf"/>
</dbReference>
<organism evidence="6 7">
    <name type="scientific">Penicillium chermesinum</name>
    <dbReference type="NCBI Taxonomy" id="63820"/>
    <lineage>
        <taxon>Eukaryota</taxon>
        <taxon>Fungi</taxon>
        <taxon>Dikarya</taxon>
        <taxon>Ascomycota</taxon>
        <taxon>Pezizomycotina</taxon>
        <taxon>Eurotiomycetes</taxon>
        <taxon>Eurotiomycetidae</taxon>
        <taxon>Eurotiales</taxon>
        <taxon>Aspergillaceae</taxon>
        <taxon>Penicillium</taxon>
    </lineage>
</organism>
<dbReference type="PANTHER" id="PTHR42877:SF8">
    <property type="entry name" value="MONOOXYGENASE"/>
    <property type="match status" value="1"/>
</dbReference>
<dbReference type="InterPro" id="IPR020946">
    <property type="entry name" value="Flavin_mOase-like"/>
</dbReference>